<evidence type="ECO:0000256" key="4">
    <source>
        <dbReference type="SAM" id="MobiDB-lite"/>
    </source>
</evidence>
<dbReference type="CDD" id="cd01189">
    <property type="entry name" value="INT_ICEBs1_C_like"/>
    <property type="match status" value="1"/>
</dbReference>
<organism evidence="6 7">
    <name type="scientific">Streptomyces griseus subsp. griseus (strain JCM 4626 / CBS 651.72 / NBRC 13350 / KCC S-0626 / ISP 5235)</name>
    <dbReference type="NCBI Taxonomy" id="455632"/>
    <lineage>
        <taxon>Bacteria</taxon>
        <taxon>Bacillati</taxon>
        <taxon>Actinomycetota</taxon>
        <taxon>Actinomycetes</taxon>
        <taxon>Kitasatosporales</taxon>
        <taxon>Streptomycetaceae</taxon>
        <taxon>Streptomyces</taxon>
    </lineage>
</organism>
<dbReference type="PANTHER" id="PTHR30349:SF41">
    <property type="entry name" value="INTEGRASE_RECOMBINASE PROTEIN MJ0367-RELATED"/>
    <property type="match status" value="1"/>
</dbReference>
<dbReference type="AlphaFoldDB" id="B1VR34"/>
<gene>
    <name evidence="6" type="ordered locus">SGR_3856</name>
</gene>
<protein>
    <submittedName>
        <fullName evidence="6">Integrase/recombinase</fullName>
    </submittedName>
</protein>
<evidence type="ECO:0000259" key="5">
    <source>
        <dbReference type="PROSITE" id="PS51898"/>
    </source>
</evidence>
<dbReference type="EMBL" id="AP009493">
    <property type="protein sequence ID" value="BAG20685.1"/>
    <property type="molecule type" value="Genomic_DNA"/>
</dbReference>
<dbReference type="InterPro" id="IPR050090">
    <property type="entry name" value="Tyrosine_recombinase_XerCD"/>
</dbReference>
<evidence type="ECO:0000256" key="1">
    <source>
        <dbReference type="ARBA" id="ARBA00008857"/>
    </source>
</evidence>
<dbReference type="InterPro" id="IPR013762">
    <property type="entry name" value="Integrase-like_cat_sf"/>
</dbReference>
<feature type="compositionally biased region" description="Basic and acidic residues" evidence="4">
    <location>
        <begin position="160"/>
        <end position="169"/>
    </location>
</feature>
<keyword evidence="2" id="KW-0238">DNA-binding</keyword>
<evidence type="ECO:0000313" key="6">
    <source>
        <dbReference type="EMBL" id="BAG20685.1"/>
    </source>
</evidence>
<dbReference type="KEGG" id="sgr:SGR_3856"/>
<evidence type="ECO:0000256" key="3">
    <source>
        <dbReference type="ARBA" id="ARBA00023172"/>
    </source>
</evidence>
<evidence type="ECO:0000256" key="2">
    <source>
        <dbReference type="ARBA" id="ARBA00023125"/>
    </source>
</evidence>
<accession>B1VR34</accession>
<dbReference type="Pfam" id="PF00589">
    <property type="entry name" value="Phage_integrase"/>
    <property type="match status" value="1"/>
</dbReference>
<proteinExistence type="inferred from homology"/>
<dbReference type="InterPro" id="IPR011010">
    <property type="entry name" value="DNA_brk_join_enz"/>
</dbReference>
<dbReference type="Gene3D" id="1.10.443.10">
    <property type="entry name" value="Intergrase catalytic core"/>
    <property type="match status" value="1"/>
</dbReference>
<dbReference type="PROSITE" id="PS51898">
    <property type="entry name" value="TYR_RECOMBINASE"/>
    <property type="match status" value="1"/>
</dbReference>
<sequence length="343" mass="38420">MRVVGDCGSDGCGEPILCLGTRGTRGELGEGRWGGMLLGGAPWTVRTALNEAVRRGHLTVNPASVAKAPRLEEEEVEPYTVDEVHKLLDLANKTGHPARWVVSLALGLRQGEVLGLKWTDVDFELRVMTVHRNRLRPRYEHGCGNHCGRKPGYCPQKVNIRRETKDTKSRAGRRPIGNPEPLVQLLLQHRRAQERDRRAPQPEHRPPRVEDLLKAAGLRAGRLHDARHTAATVLLILGVPDTVVDAIMGWEPGKSARMRRRYQHLTNRVLTDAADKIGGLLWPLPEEPPAADRPWSQPGKRLARTHLSQAGLFELAVDTPRRLTFRRADLLLARWCRADRPDP</sequence>
<dbReference type="GO" id="GO:0006310">
    <property type="term" value="P:DNA recombination"/>
    <property type="evidence" value="ECO:0007669"/>
    <property type="project" value="UniProtKB-KW"/>
</dbReference>
<evidence type="ECO:0000313" key="7">
    <source>
        <dbReference type="Proteomes" id="UP000001685"/>
    </source>
</evidence>
<dbReference type="eggNOG" id="COG0582">
    <property type="taxonomic scope" value="Bacteria"/>
</dbReference>
<feature type="region of interest" description="Disordered" evidence="4">
    <location>
        <begin position="160"/>
        <end position="181"/>
    </location>
</feature>
<comment type="similarity">
    <text evidence="1">Belongs to the 'phage' integrase family.</text>
</comment>
<dbReference type="HOGENOM" id="CLU_808705_0_0_11"/>
<reference evidence="7" key="1">
    <citation type="journal article" date="2008" name="J. Bacteriol.">
        <title>Genome sequence of the streptomycin-producing microorganism Streptomyces griseus IFO 13350.</title>
        <authorList>
            <person name="Ohnishi Y."/>
            <person name="Ishikawa J."/>
            <person name="Hara H."/>
            <person name="Suzuki H."/>
            <person name="Ikenoya M."/>
            <person name="Ikeda H."/>
            <person name="Yamashita A."/>
            <person name="Hattori M."/>
            <person name="Horinouchi S."/>
        </authorList>
    </citation>
    <scope>NUCLEOTIDE SEQUENCE [LARGE SCALE GENOMIC DNA]</scope>
    <source>
        <strain evidence="7">JCM 4626 / NBRC 13350</strain>
    </source>
</reference>
<name>B1VR34_STRGG</name>
<dbReference type="Proteomes" id="UP000001685">
    <property type="component" value="Chromosome"/>
</dbReference>
<dbReference type="GO" id="GO:0003677">
    <property type="term" value="F:DNA binding"/>
    <property type="evidence" value="ECO:0007669"/>
    <property type="project" value="UniProtKB-KW"/>
</dbReference>
<dbReference type="SUPFAM" id="SSF56349">
    <property type="entry name" value="DNA breaking-rejoining enzymes"/>
    <property type="match status" value="1"/>
</dbReference>
<keyword evidence="3" id="KW-0233">DNA recombination</keyword>
<dbReference type="PANTHER" id="PTHR30349">
    <property type="entry name" value="PHAGE INTEGRASE-RELATED"/>
    <property type="match status" value="1"/>
</dbReference>
<dbReference type="GO" id="GO:0015074">
    <property type="term" value="P:DNA integration"/>
    <property type="evidence" value="ECO:0007669"/>
    <property type="project" value="InterPro"/>
</dbReference>
<feature type="domain" description="Tyr recombinase" evidence="5">
    <location>
        <begin position="74"/>
        <end position="275"/>
    </location>
</feature>
<dbReference type="InterPro" id="IPR002104">
    <property type="entry name" value="Integrase_catalytic"/>
</dbReference>